<sequence>MKRNTLTNIKRTLPNIKRTLLSVFGHVKRWQVEDIVKTDKITEKKERGKEKILISLT</sequence>
<dbReference type="EMBL" id="HACG01034769">
    <property type="protein sequence ID" value="CEK81634.1"/>
    <property type="molecule type" value="Transcribed_RNA"/>
</dbReference>
<reference evidence="1" key="1">
    <citation type="submission" date="2014-12" db="EMBL/GenBank/DDBJ databases">
        <title>Insight into the proteome of Arion vulgaris.</title>
        <authorList>
            <person name="Aradska J."/>
            <person name="Bulat T."/>
            <person name="Smidak R."/>
            <person name="Sarate P."/>
            <person name="Gangsoo J."/>
            <person name="Sialana F."/>
            <person name="Bilban M."/>
            <person name="Lubec G."/>
        </authorList>
    </citation>
    <scope>NUCLEOTIDE SEQUENCE</scope>
    <source>
        <tissue evidence="1">Skin</tissue>
    </source>
</reference>
<dbReference type="EMBL" id="HACG01034770">
    <property type="protein sequence ID" value="CEK81635.1"/>
    <property type="molecule type" value="Transcribed_RNA"/>
</dbReference>
<accession>A0A0B7AKR4</accession>
<organism evidence="1">
    <name type="scientific">Arion vulgaris</name>
    <dbReference type="NCBI Taxonomy" id="1028688"/>
    <lineage>
        <taxon>Eukaryota</taxon>
        <taxon>Metazoa</taxon>
        <taxon>Spiralia</taxon>
        <taxon>Lophotrochozoa</taxon>
        <taxon>Mollusca</taxon>
        <taxon>Gastropoda</taxon>
        <taxon>Heterobranchia</taxon>
        <taxon>Euthyneura</taxon>
        <taxon>Panpulmonata</taxon>
        <taxon>Eupulmonata</taxon>
        <taxon>Stylommatophora</taxon>
        <taxon>Helicina</taxon>
        <taxon>Arionoidea</taxon>
        <taxon>Arionidae</taxon>
        <taxon>Arion</taxon>
    </lineage>
</organism>
<gene>
    <name evidence="1" type="primary">ORF127086</name>
    <name evidence="2" type="synonym">ORF127090</name>
</gene>
<proteinExistence type="predicted"/>
<dbReference type="AlphaFoldDB" id="A0A0B7AKR4"/>
<protein>
    <submittedName>
        <fullName evidence="1">Uncharacterized protein</fullName>
    </submittedName>
</protein>
<evidence type="ECO:0000313" key="1">
    <source>
        <dbReference type="EMBL" id="CEK81634.1"/>
    </source>
</evidence>
<name>A0A0B7AKR4_9EUPU</name>
<evidence type="ECO:0000313" key="2">
    <source>
        <dbReference type="EMBL" id="CEK81635.1"/>
    </source>
</evidence>